<keyword evidence="2" id="KW-0131">Cell cycle</keyword>
<proteinExistence type="predicted"/>
<evidence type="ECO:0000256" key="2">
    <source>
        <dbReference type="ARBA" id="ARBA00023306"/>
    </source>
</evidence>
<dbReference type="PROSITE" id="PS50297">
    <property type="entry name" value="ANK_REP_REGION"/>
    <property type="match status" value="1"/>
</dbReference>
<dbReference type="EMBL" id="JAEPQZ010000018">
    <property type="protein sequence ID" value="KAG2172036.1"/>
    <property type="molecule type" value="Genomic_DNA"/>
</dbReference>
<feature type="region of interest" description="Disordered" evidence="4">
    <location>
        <begin position="548"/>
        <end position="569"/>
    </location>
</feature>
<evidence type="ECO:0000256" key="3">
    <source>
        <dbReference type="PROSITE-ProRule" id="PRU00023"/>
    </source>
</evidence>
<feature type="compositionally biased region" description="Basic and acidic residues" evidence="4">
    <location>
        <begin position="680"/>
        <end position="695"/>
    </location>
</feature>
<feature type="region of interest" description="Disordered" evidence="4">
    <location>
        <begin position="230"/>
        <end position="263"/>
    </location>
</feature>
<dbReference type="InterPro" id="IPR036770">
    <property type="entry name" value="Ankyrin_rpt-contain_sf"/>
</dbReference>
<dbReference type="PANTHER" id="PTHR36100:SF1">
    <property type="entry name" value="BUD SITE SELECTION PROTEIN 4"/>
    <property type="match status" value="1"/>
</dbReference>
<evidence type="ECO:0000259" key="5">
    <source>
        <dbReference type="PROSITE" id="PS50003"/>
    </source>
</evidence>
<dbReference type="OrthoDB" id="2123378at2759"/>
<dbReference type="Gene3D" id="2.30.29.30">
    <property type="entry name" value="Pleckstrin-homology domain (PH domain)/Phosphotyrosine-binding domain (PTB)"/>
    <property type="match status" value="1"/>
</dbReference>
<protein>
    <recommendedName>
        <fullName evidence="5">PH domain-containing protein</fullName>
    </recommendedName>
</protein>
<sequence>MAIAAASSWFDAVKLLDLDTISQLYAETPSITMFLTNLRGIKDVGHLFGPTDECRVNALQWILWHPSNNQKKRQEVLTWLIQRSSPSELNDHRWGNGNTSLHIAAYMNELAAVQNLLKQGAMAHVKNGLNITACQLTSQEPILALLENKTDASCPEQIVPVKETAQISQLRSILRQTSSYDDDVNITAVAEIALKKKVTFNEAAEIRQFIELSSDEEAAPKRRRRGIFSFLNYESEESDEESTSSSEETEETEEGMEEEQVLPQVASSDDLDILDGLQEQDANFTEYHGAYQWEEFDVEDEDDELASGSQDDITPLSPTSKRMDLEDDLTDTVLGVSVRMDEKLLNQTLDAVRSGSNDSLLKSLIASPEADEEVNDKQKVTLPEEKMVIKVFEAIEKPINTEEQPLAIVEVTPESVETLQQDIEESETMTESLPNLSQEPDNVLEEGTAIPVEVSSKTDECLEVIEEVEALEEALEEVNLKTSDEVPQAEVVAIDEASIVSEDDESSEVEVPLAERPTCADEETISVPQVIPVATSTASLSMDDSLTSSEASFEVPQHRSQVRGSQRMRWESDLMSPVDTESPMSFASIFAANKAKTNHDTKPENITYMDLLLPQDEPEMKVDLNDIAVKPLPAIPSEHQKPMRRMSSLFQKLSNKKRIAPSKLKDISFKNLKRQSLEWSNRRSSSEDVKSKQADGIELTNSITTPPVASHIADKQISSGEGSDDSDVSNLFDNDSQADDSTHSYTPPSSPSPSGSLESEQKRLTGINSVKRRQSMPNFPSTNDSIKYATRDQQSFETSDRMDNKTAAINLKLAQRHSSVAHPSRQYQLDLPNDQLTANFDTSMRDSLERISNGQKPKMYTERYQQNIVHLSQPTFDPSLAATSPSWKTAQNAQKGGTFTKSRLRSSLNSTKSLRDVPGKLYVRLVAVQDTNVPIPSEPTYVRAILNDGTYEHLTKYVLLGRHMQFDQEFKISANSRLDFSLSLHVRADSHVKPKTPFARLLANNKKAEPELSNYVNRSDGSIGVTRISFGDMIDECRSKLCSATFPCQNEWFLDFTQSGNKVESSQANPRAIGKLVLHMVYLPETKERHVKYPRDIDDCMKGFDARRWHESVWRVGNMSQMGGDINFWRRRYYKAVGARLLAYHDTHLAPRAAIDLTQVIRLTSNGKVMFGHPSQSPDQSQQLLQPEEDSVKNSFQFTFSNGEKIDFFCDTERERDLWVNTLSAAIRSMPQWPDWLVDGKENIQI</sequence>
<feature type="region of interest" description="Disordered" evidence="4">
    <location>
        <begin position="299"/>
        <end position="323"/>
    </location>
</feature>
<evidence type="ECO:0000313" key="7">
    <source>
        <dbReference type="Proteomes" id="UP000654370"/>
    </source>
</evidence>
<evidence type="ECO:0000256" key="4">
    <source>
        <dbReference type="SAM" id="MobiDB-lite"/>
    </source>
</evidence>
<feature type="repeat" description="ANK" evidence="3">
    <location>
        <begin position="96"/>
        <end position="128"/>
    </location>
</feature>
<name>A0A8H7PEW4_MORIS</name>
<dbReference type="InterPro" id="IPR052007">
    <property type="entry name" value="Bud4"/>
</dbReference>
<dbReference type="InterPro" id="IPR011993">
    <property type="entry name" value="PH-like_dom_sf"/>
</dbReference>
<evidence type="ECO:0000313" key="6">
    <source>
        <dbReference type="EMBL" id="KAG2172036.1"/>
    </source>
</evidence>
<comment type="caution">
    <text evidence="6">The sequence shown here is derived from an EMBL/GenBank/DDBJ whole genome shotgun (WGS) entry which is preliminary data.</text>
</comment>
<feature type="compositionally biased region" description="Polar residues" evidence="4">
    <location>
        <begin position="307"/>
        <end position="320"/>
    </location>
</feature>
<dbReference type="GO" id="GO:0005525">
    <property type="term" value="F:GTP binding"/>
    <property type="evidence" value="ECO:0007669"/>
    <property type="project" value="TreeGrafter"/>
</dbReference>
<accession>A0A8H7PEW4</accession>
<keyword evidence="3" id="KW-0040">ANK repeat</keyword>
<feature type="compositionally biased region" description="Polar residues" evidence="4">
    <location>
        <begin position="775"/>
        <end position="788"/>
    </location>
</feature>
<evidence type="ECO:0000256" key="1">
    <source>
        <dbReference type="ARBA" id="ARBA00022618"/>
    </source>
</evidence>
<dbReference type="AlphaFoldDB" id="A0A8H7PEW4"/>
<feature type="compositionally biased region" description="Acidic residues" evidence="4">
    <location>
        <begin position="234"/>
        <end position="260"/>
    </location>
</feature>
<dbReference type="InterPro" id="IPR002110">
    <property type="entry name" value="Ankyrin_rpt"/>
</dbReference>
<dbReference type="PROSITE" id="PS50003">
    <property type="entry name" value="PH_DOMAIN"/>
    <property type="match status" value="1"/>
</dbReference>
<organism evidence="6 7">
    <name type="scientific">Mortierella isabellina</name>
    <name type="common">Filamentous fungus</name>
    <name type="synonym">Umbelopsis isabellina</name>
    <dbReference type="NCBI Taxonomy" id="91625"/>
    <lineage>
        <taxon>Eukaryota</taxon>
        <taxon>Fungi</taxon>
        <taxon>Fungi incertae sedis</taxon>
        <taxon>Mucoromycota</taxon>
        <taxon>Mucoromycotina</taxon>
        <taxon>Umbelopsidomycetes</taxon>
        <taxon>Umbelopsidales</taxon>
        <taxon>Umbelopsidaceae</taxon>
        <taxon>Umbelopsis</taxon>
    </lineage>
</organism>
<feature type="compositionally biased region" description="Low complexity" evidence="4">
    <location>
        <begin position="743"/>
        <end position="758"/>
    </location>
</feature>
<dbReference type="SUPFAM" id="SSF50729">
    <property type="entry name" value="PH domain-like"/>
    <property type="match status" value="1"/>
</dbReference>
<dbReference type="Proteomes" id="UP000654370">
    <property type="component" value="Unassembled WGS sequence"/>
</dbReference>
<dbReference type="Pfam" id="PF00169">
    <property type="entry name" value="PH"/>
    <property type="match status" value="1"/>
</dbReference>
<feature type="domain" description="PH" evidence="5">
    <location>
        <begin position="1112"/>
        <end position="1228"/>
    </location>
</feature>
<reference evidence="6" key="1">
    <citation type="submission" date="2020-12" db="EMBL/GenBank/DDBJ databases">
        <title>Metabolic potential, ecology and presence of endohyphal bacteria is reflected in genomic diversity of Mucoromycotina.</title>
        <authorList>
            <person name="Muszewska A."/>
            <person name="Okrasinska A."/>
            <person name="Steczkiewicz K."/>
            <person name="Drgas O."/>
            <person name="Orlowska M."/>
            <person name="Perlinska-Lenart U."/>
            <person name="Aleksandrzak-Piekarczyk T."/>
            <person name="Szatraj K."/>
            <person name="Zielenkiewicz U."/>
            <person name="Pilsyk S."/>
            <person name="Malc E."/>
            <person name="Mieczkowski P."/>
            <person name="Kruszewska J.S."/>
            <person name="Biernat P."/>
            <person name="Pawlowska J."/>
        </authorList>
    </citation>
    <scope>NUCLEOTIDE SEQUENCE</scope>
    <source>
        <strain evidence="6">WA0000067209</strain>
    </source>
</reference>
<dbReference type="SUPFAM" id="SSF48403">
    <property type="entry name" value="Ankyrin repeat"/>
    <property type="match status" value="1"/>
</dbReference>
<dbReference type="SMART" id="SM00233">
    <property type="entry name" value="PH"/>
    <property type="match status" value="1"/>
</dbReference>
<keyword evidence="7" id="KW-1185">Reference proteome</keyword>
<dbReference type="Gene3D" id="1.25.40.20">
    <property type="entry name" value="Ankyrin repeat-containing domain"/>
    <property type="match status" value="1"/>
</dbReference>
<keyword evidence="1" id="KW-0132">Cell division</keyword>
<dbReference type="InterPro" id="IPR001849">
    <property type="entry name" value="PH_domain"/>
</dbReference>
<dbReference type="GO" id="GO:0051301">
    <property type="term" value="P:cell division"/>
    <property type="evidence" value="ECO:0007669"/>
    <property type="project" value="UniProtKB-KW"/>
</dbReference>
<dbReference type="PANTHER" id="PTHR36100">
    <property type="entry name" value="BUD SITE SELECTION PROTEIN 4"/>
    <property type="match status" value="1"/>
</dbReference>
<feature type="region of interest" description="Disordered" evidence="4">
    <location>
        <begin position="677"/>
        <end position="788"/>
    </location>
</feature>
<gene>
    <name evidence="6" type="ORF">INT43_001513</name>
</gene>
<dbReference type="PROSITE" id="PS50088">
    <property type="entry name" value="ANK_REPEAT"/>
    <property type="match status" value="1"/>
</dbReference>